<evidence type="ECO:0000313" key="2">
    <source>
        <dbReference type="Proteomes" id="UP000436483"/>
    </source>
</evidence>
<dbReference type="EMBL" id="WURB01000018">
    <property type="protein sequence ID" value="MXQ13599.1"/>
    <property type="molecule type" value="Genomic_DNA"/>
</dbReference>
<keyword evidence="2" id="KW-1185">Reference proteome</keyword>
<dbReference type="AlphaFoldDB" id="A0A7X3MUS7"/>
<reference evidence="1 2" key="2">
    <citation type="submission" date="2020-01" db="EMBL/GenBank/DDBJ databases">
        <title>Microvirga sp. nov., an arsenate reduction bacterium isolated from Tibet hotspring sediments.</title>
        <authorList>
            <person name="Xian W.-D."/>
            <person name="Li W.-J."/>
        </authorList>
    </citation>
    <scope>NUCLEOTIDE SEQUENCE [LARGE SCALE GENOMIC DNA]</scope>
    <source>
        <strain evidence="1 2">KCTC 23863</strain>
    </source>
</reference>
<dbReference type="Gene3D" id="3.40.50.720">
    <property type="entry name" value="NAD(P)-binding Rossmann-like Domain"/>
    <property type="match status" value="1"/>
</dbReference>
<dbReference type="RefSeq" id="WP_160886740.1">
    <property type="nucleotide sequence ID" value="NZ_WURB01000018.1"/>
</dbReference>
<proteinExistence type="predicted"/>
<dbReference type="SUPFAM" id="SSF51735">
    <property type="entry name" value="NAD(P)-binding Rossmann-fold domains"/>
    <property type="match status" value="1"/>
</dbReference>
<organism evidence="1 2">
    <name type="scientific">Microvirga makkahensis</name>
    <dbReference type="NCBI Taxonomy" id="1128670"/>
    <lineage>
        <taxon>Bacteria</taxon>
        <taxon>Pseudomonadati</taxon>
        <taxon>Pseudomonadota</taxon>
        <taxon>Alphaproteobacteria</taxon>
        <taxon>Hyphomicrobiales</taxon>
        <taxon>Methylobacteriaceae</taxon>
        <taxon>Microvirga</taxon>
    </lineage>
</organism>
<dbReference type="OrthoDB" id="9804723at2"/>
<accession>A0A7X3MUS7</accession>
<dbReference type="Proteomes" id="UP000436483">
    <property type="component" value="Unassembled WGS sequence"/>
</dbReference>
<sequence length="59" mass="6428">MTGFQEKVTLVTGAGSGFGKTIADKLHEAGATVVATNRTIENVQWKSCRHHPHKTRNLP</sequence>
<protein>
    <submittedName>
        <fullName evidence="1">SDR family NAD(P)-dependent oxidoreductase</fullName>
    </submittedName>
</protein>
<reference evidence="1 2" key="1">
    <citation type="submission" date="2019-12" db="EMBL/GenBank/DDBJ databases">
        <authorList>
            <person name="Yuan C.-G."/>
        </authorList>
    </citation>
    <scope>NUCLEOTIDE SEQUENCE [LARGE SCALE GENOMIC DNA]</scope>
    <source>
        <strain evidence="1 2">KCTC 23863</strain>
    </source>
</reference>
<dbReference type="InterPro" id="IPR002347">
    <property type="entry name" value="SDR_fam"/>
</dbReference>
<name>A0A7X3MUS7_9HYPH</name>
<evidence type="ECO:0000313" key="1">
    <source>
        <dbReference type="EMBL" id="MXQ13599.1"/>
    </source>
</evidence>
<gene>
    <name evidence="1" type="ORF">GR328_19470</name>
</gene>
<comment type="caution">
    <text evidence="1">The sequence shown here is derived from an EMBL/GenBank/DDBJ whole genome shotgun (WGS) entry which is preliminary data.</text>
</comment>
<dbReference type="Pfam" id="PF00106">
    <property type="entry name" value="adh_short"/>
    <property type="match status" value="1"/>
</dbReference>
<dbReference type="InterPro" id="IPR036291">
    <property type="entry name" value="NAD(P)-bd_dom_sf"/>
</dbReference>